<proteinExistence type="predicted"/>
<reference evidence="2" key="1">
    <citation type="submission" date="2023-04" db="EMBL/GenBank/DDBJ databases">
        <title>Phytophthora lilii NBRC 32176.</title>
        <authorList>
            <person name="Ichikawa N."/>
            <person name="Sato H."/>
            <person name="Tonouchi N."/>
        </authorList>
    </citation>
    <scope>NUCLEOTIDE SEQUENCE</scope>
    <source>
        <strain evidence="2">NBRC 32176</strain>
    </source>
</reference>
<evidence type="ECO:0000313" key="2">
    <source>
        <dbReference type="EMBL" id="GMF30587.1"/>
    </source>
</evidence>
<feature type="compositionally biased region" description="Basic and acidic residues" evidence="1">
    <location>
        <begin position="122"/>
        <end position="134"/>
    </location>
</feature>
<protein>
    <submittedName>
        <fullName evidence="2">Unnamed protein product</fullName>
    </submittedName>
</protein>
<keyword evidence="3" id="KW-1185">Reference proteome</keyword>
<feature type="region of interest" description="Disordered" evidence="1">
    <location>
        <begin position="107"/>
        <end position="134"/>
    </location>
</feature>
<feature type="compositionally biased region" description="Low complexity" evidence="1">
    <location>
        <begin position="109"/>
        <end position="121"/>
    </location>
</feature>
<dbReference type="Proteomes" id="UP001165083">
    <property type="component" value="Unassembled WGS sequence"/>
</dbReference>
<dbReference type="OrthoDB" id="127844at2759"/>
<sequence>MTHHLVVYVCQLTGTRSQQGEVDAAVLARHESPGFSLISYRRSGNNSRDAGCDLPAVELSSDTAFASVEINHSAIRSEDMDIDSYDQASSNMSRAQEGHHFNAQDQAYEEQWQPQHRQQQQQREHGPKVPEEWNEDWKWREQNPSRHPAFRYRSSYASQAMKEDFQEEDAMNDIEFRATVDIEVDDVLWQKDADIREPGFREKTQHLVILWRFLQHVSLSNLKISVDTMEAHVHSHWLRAAAALRAPVISFSAQLEGIVASFLSNIFSSANRATQAPLTDADAHSAHDQATIRASVYLFLRALSSRNVQHLLREACRIGSGEMNKSWLQERFISLVLDLYDILGDVLREVSVGARANAPEVLRSRRDVTLPALVDNVLSLIYGRTHFSVLRDDVSSLLLNRQTSSSLSDAVNHAFRAFVVQAHEASVAAVAHARPDARQQQLWGESSNAWSRRWLLDPGSVQLNALDHNTKRDVRCGAAVIAVAQLVRELGCIDIVVSKGSMSLRTALSFDGIMAMAPMELVLDGRLRGFRVLPSGISSMFAAAGRWFVGDYEAVLSDDGQSVNLNFFAFVEEKTAADARRGHEGGGASATVRRVSLSLILEQDFDDKGPATSTQPRDLFIVVHGTVLGSTYTPTSASAGFSAPRRMLSTMSSADRVLVWNELRWTPLFEVQAGYVAL</sequence>
<gene>
    <name evidence="2" type="ORF">Plil01_001305700</name>
</gene>
<accession>A0A9W6UE45</accession>
<evidence type="ECO:0000256" key="1">
    <source>
        <dbReference type="SAM" id="MobiDB-lite"/>
    </source>
</evidence>
<comment type="caution">
    <text evidence="2">The sequence shown here is derived from an EMBL/GenBank/DDBJ whole genome shotgun (WGS) entry which is preliminary data.</text>
</comment>
<name>A0A9W6UE45_9STRA</name>
<evidence type="ECO:0000313" key="3">
    <source>
        <dbReference type="Proteomes" id="UP001165083"/>
    </source>
</evidence>
<dbReference type="AlphaFoldDB" id="A0A9W6UE45"/>
<organism evidence="2 3">
    <name type="scientific">Phytophthora lilii</name>
    <dbReference type="NCBI Taxonomy" id="2077276"/>
    <lineage>
        <taxon>Eukaryota</taxon>
        <taxon>Sar</taxon>
        <taxon>Stramenopiles</taxon>
        <taxon>Oomycota</taxon>
        <taxon>Peronosporomycetes</taxon>
        <taxon>Peronosporales</taxon>
        <taxon>Peronosporaceae</taxon>
        <taxon>Phytophthora</taxon>
    </lineage>
</organism>
<dbReference type="EMBL" id="BSXW01000849">
    <property type="protein sequence ID" value="GMF30587.1"/>
    <property type="molecule type" value="Genomic_DNA"/>
</dbReference>